<dbReference type="Proteomes" id="UP000693952">
    <property type="component" value="Chromosome"/>
</dbReference>
<keyword evidence="1" id="KW-0472">Membrane</keyword>
<dbReference type="NCBIfam" id="NF033684">
    <property type="entry name" value="suffix_2_RND"/>
    <property type="match status" value="1"/>
</dbReference>
<dbReference type="RefSeq" id="WP_068576184.1">
    <property type="nucleotide sequence ID" value="NZ_CP027706.1"/>
</dbReference>
<dbReference type="InterPro" id="IPR047961">
    <property type="entry name" value="Transp_suffix-like"/>
</dbReference>
<protein>
    <submittedName>
        <fullName evidence="2">Transporter suffix domain-containing protein</fullName>
    </submittedName>
</protein>
<proteinExistence type="predicted"/>
<feature type="transmembrane region" description="Helical" evidence="1">
    <location>
        <begin position="12"/>
        <end position="33"/>
    </location>
</feature>
<dbReference type="EMBL" id="CP077074">
    <property type="protein sequence ID" value="QXH37765.1"/>
    <property type="molecule type" value="Genomic_DNA"/>
</dbReference>
<name>A0ABX8MJI3_9PSED</name>
<feature type="transmembrane region" description="Helical" evidence="1">
    <location>
        <begin position="39"/>
        <end position="60"/>
    </location>
</feature>
<keyword evidence="3" id="KW-1185">Reference proteome</keyword>
<reference evidence="2" key="1">
    <citation type="submission" date="2021-06" db="EMBL/GenBank/DDBJ databases">
        <title>Updating the genus Pseudomonas: Description of 43 new species and partition of the Pseudomonas putida group.</title>
        <authorList>
            <person name="Girard L."/>
            <person name="Lood C."/>
            <person name="Vandamme P."/>
            <person name="Rokni-Zadeh H."/>
            <person name="van Noort V."/>
            <person name="Hofte M."/>
            <person name="Lavigne R."/>
            <person name="De Mot R."/>
        </authorList>
    </citation>
    <scope>NUCLEOTIDE SEQUENCE</scope>
    <source>
        <strain evidence="2">CMR12a</strain>
    </source>
</reference>
<gene>
    <name evidence="2" type="ORF">KSS89_15825</name>
</gene>
<evidence type="ECO:0000256" key="1">
    <source>
        <dbReference type="SAM" id="Phobius"/>
    </source>
</evidence>
<sequence>MSGNPLGFRKKLGLSLLAVVLLYWIALPILPFLDIPQKTLVISVLAIGGELLTLLVIAILGQEYWAQIKQWCRQQFEWAMRKFKRGE</sequence>
<keyword evidence="1" id="KW-1133">Transmembrane helix</keyword>
<evidence type="ECO:0000313" key="2">
    <source>
        <dbReference type="EMBL" id="QXH37765.1"/>
    </source>
</evidence>
<organism evidence="2 3">
    <name type="scientific">Pseudomonas sessilinigenes</name>
    <dbReference type="NCBI Taxonomy" id="658629"/>
    <lineage>
        <taxon>Bacteria</taxon>
        <taxon>Pseudomonadati</taxon>
        <taxon>Pseudomonadota</taxon>
        <taxon>Gammaproteobacteria</taxon>
        <taxon>Pseudomonadales</taxon>
        <taxon>Pseudomonadaceae</taxon>
        <taxon>Pseudomonas</taxon>
    </lineage>
</organism>
<keyword evidence="1" id="KW-0812">Transmembrane</keyword>
<evidence type="ECO:0000313" key="3">
    <source>
        <dbReference type="Proteomes" id="UP000693952"/>
    </source>
</evidence>
<accession>A0ABX8MJI3</accession>